<keyword evidence="2" id="KW-1185">Reference proteome</keyword>
<name>A0A370R4I0_9GAMM</name>
<dbReference type="InterPro" id="IPR038241">
    <property type="entry name" value="GhoS_sf"/>
</dbReference>
<reference evidence="1 2" key="1">
    <citation type="submission" date="2018-07" db="EMBL/GenBank/DDBJ databases">
        <title>Genomic Encyclopedia of Type Strains, Phase IV (KMG-IV): sequencing the most valuable type-strain genomes for metagenomic binning, comparative biology and taxonomic classification.</title>
        <authorList>
            <person name="Goeker M."/>
        </authorList>
    </citation>
    <scope>NUCLEOTIDE SEQUENCE [LARGE SCALE GENOMIC DNA]</scope>
    <source>
        <strain evidence="1 2">DSM 103736</strain>
    </source>
</reference>
<dbReference type="GO" id="GO:0004521">
    <property type="term" value="F:RNA endonuclease activity"/>
    <property type="evidence" value="ECO:0007669"/>
    <property type="project" value="InterPro"/>
</dbReference>
<protein>
    <submittedName>
        <fullName evidence="1">Uncharacterized protein DUF2622</fullName>
    </submittedName>
</protein>
<dbReference type="Pfam" id="PF11080">
    <property type="entry name" value="GhoS"/>
    <property type="match status" value="1"/>
</dbReference>
<dbReference type="AlphaFoldDB" id="A0A370R4I0"/>
<evidence type="ECO:0000313" key="1">
    <source>
        <dbReference type="EMBL" id="RDK97005.1"/>
    </source>
</evidence>
<comment type="caution">
    <text evidence="1">The sequence shown here is derived from an EMBL/GenBank/DDBJ whole genome shotgun (WGS) entry which is preliminary data.</text>
</comment>
<sequence length="99" mass="10772">MSQSGIASYVVIFNYPPSSLADITKLNNQLMLEGFATTIADADGIPHQLAPDSYAVTSSLSHADIARLTKALGKTALGFEPEVEVILRDDYFSRLRAQR</sequence>
<dbReference type="OrthoDB" id="6490595at2"/>
<evidence type="ECO:0000313" key="2">
    <source>
        <dbReference type="Proteomes" id="UP000254848"/>
    </source>
</evidence>
<dbReference type="RefSeq" id="WP_115456773.1">
    <property type="nucleotide sequence ID" value="NZ_QRAP01000001.1"/>
</dbReference>
<accession>A0A370R4I0</accession>
<gene>
    <name evidence="1" type="ORF">C8D90_101445</name>
</gene>
<proteinExistence type="predicted"/>
<dbReference type="Proteomes" id="UP000254848">
    <property type="component" value="Unassembled WGS sequence"/>
</dbReference>
<dbReference type="InterPro" id="IPR022597">
    <property type="entry name" value="GhoS"/>
</dbReference>
<organism evidence="1 2">
    <name type="scientific">Enterobacillus tribolii</name>
    <dbReference type="NCBI Taxonomy" id="1487935"/>
    <lineage>
        <taxon>Bacteria</taxon>
        <taxon>Pseudomonadati</taxon>
        <taxon>Pseudomonadota</taxon>
        <taxon>Gammaproteobacteria</taxon>
        <taxon>Enterobacterales</taxon>
        <taxon>Hafniaceae</taxon>
        <taxon>Enterobacillus</taxon>
    </lineage>
</organism>
<dbReference type="Gene3D" id="3.30.70.2360">
    <property type="match status" value="1"/>
</dbReference>
<dbReference type="EMBL" id="QRAP01000001">
    <property type="protein sequence ID" value="RDK97005.1"/>
    <property type="molecule type" value="Genomic_DNA"/>
</dbReference>